<dbReference type="GeneID" id="65280913"/>
<evidence type="ECO:0000259" key="14">
    <source>
        <dbReference type="PROSITE" id="PS52039"/>
    </source>
</evidence>
<keyword evidence="7 15" id="KW-0413">Isomerase</keyword>
<protein>
    <recommendedName>
        <fullName evidence="3">DNA topoisomerase</fullName>
        <ecNumber evidence="3">5.6.2.1</ecNumber>
    </recommendedName>
    <alternativeName>
        <fullName evidence="11">Omega-protein</fullName>
    </alternativeName>
    <alternativeName>
        <fullName evidence="10">Relaxing enzyme</fullName>
    </alternativeName>
    <alternativeName>
        <fullName evidence="8">Swivelase</fullName>
    </alternativeName>
    <alternativeName>
        <fullName evidence="9">Untwisting enzyme</fullName>
    </alternativeName>
</protein>
<dbReference type="InterPro" id="IPR006171">
    <property type="entry name" value="TOPRIM_dom"/>
</dbReference>
<dbReference type="PANTHER" id="PTHR11390">
    <property type="entry name" value="PROKARYOTIC DNA TOPOISOMERASE"/>
    <property type="match status" value="1"/>
</dbReference>
<sequence length="699" mass="77081">MKLYIAEKPSLGKGIAEYLPGSKNKGNGFIQCGVDTVVTWCFGHIFEQEEPDFYTPDDVPTTPKGKKKWRFEELPIFPEQWKKRAKDDAKAQIKVIRALLKKASSVVNAGDPDREGQLLVDEVLEELRWKGPTLRIWLAALDEQSVRKALASLKDNHDYQNLRNSAEARARADWLMGMNLTRAFTLRNSGAGVVSVGRVQTPTLALVVARDEKIEHFKPKDYYVPRINAGFWATWELREDFEGVDAEGYLTDRKAADRLASRAKAEGKATVKDFTSAEKQQQAPLGFSLAELQKVCSAKLGMSAQSVLDAAQALYEEHKAATYPRTDCRYLPEEQHGDAGQILSGLAKAGFADLVKAADSNRKSAIWNTGKVTAHHAIIPTGSMQGSMSPAVAKVYDIIVRSYLAQFYPPYVYRAIKALLTCTSEDWKATANIPVSAGWKAVYGMTDDDNDDTPAQPIPALKKGQVLTVQDADVQAKQTKPPARFTDGSLIEAMSNIHKVVEDEAAKAKLKETSGLGTEATRASIIETLLTRGFLERKGKQILSTQAGRALVHALPKDLTDPVLTARWEDALSSVSEGRVTLQQFEEAQRKFVVRMIEAAKATTVAVGQARPTSGAGRGKSSTGKTRGVGQKTGPACPDCKKLTITLKTKKGDAFFKCEGCQSCWWPDKQDAKKLGTKWGLEKNEYVRREDWISHTQQD</sequence>
<gene>
    <name evidence="15" type="primary">topB</name>
    <name evidence="15" type="ordered locus">AFE_1738</name>
</gene>
<dbReference type="PRINTS" id="PR00417">
    <property type="entry name" value="PRTPISMRASEI"/>
</dbReference>
<dbReference type="EC" id="5.6.2.1" evidence="3"/>
<evidence type="ECO:0000256" key="2">
    <source>
        <dbReference type="ARBA" id="ARBA00009446"/>
    </source>
</evidence>
<dbReference type="EMBL" id="CP001219">
    <property type="protein sequence ID" value="ACK80632.1"/>
    <property type="molecule type" value="Genomic_DNA"/>
</dbReference>
<evidence type="ECO:0000256" key="1">
    <source>
        <dbReference type="ARBA" id="ARBA00000213"/>
    </source>
</evidence>
<dbReference type="Gene3D" id="2.70.20.10">
    <property type="entry name" value="Topoisomerase I, domain 3"/>
    <property type="match status" value="1"/>
</dbReference>
<dbReference type="InterPro" id="IPR000380">
    <property type="entry name" value="Topo_IA"/>
</dbReference>
<dbReference type="SMART" id="SM00436">
    <property type="entry name" value="TOP1Bc"/>
    <property type="match status" value="1"/>
</dbReference>
<dbReference type="STRING" id="243159.AFE_1738"/>
<evidence type="ECO:0000256" key="12">
    <source>
        <dbReference type="SAM" id="MobiDB-lite"/>
    </source>
</evidence>
<dbReference type="GO" id="GO:0046872">
    <property type="term" value="F:metal ion binding"/>
    <property type="evidence" value="ECO:0007669"/>
    <property type="project" value="UniProtKB-KW"/>
</dbReference>
<evidence type="ECO:0000313" key="15">
    <source>
        <dbReference type="EMBL" id="ACK80632.1"/>
    </source>
</evidence>
<dbReference type="InterPro" id="IPR005738">
    <property type="entry name" value="TopoIII"/>
</dbReference>
<dbReference type="InterPro" id="IPR003602">
    <property type="entry name" value="Topo_IA_DNA-bd_dom"/>
</dbReference>
<dbReference type="AlphaFoldDB" id="B7JBJ6"/>
<dbReference type="PaxDb" id="243159-AFE_1738"/>
<dbReference type="CDD" id="cd00186">
    <property type="entry name" value="TOP1Ac"/>
    <property type="match status" value="1"/>
</dbReference>
<proteinExistence type="inferred from homology"/>
<dbReference type="GO" id="GO:0006310">
    <property type="term" value="P:DNA recombination"/>
    <property type="evidence" value="ECO:0007669"/>
    <property type="project" value="TreeGrafter"/>
</dbReference>
<keyword evidence="16" id="KW-1185">Reference proteome</keyword>
<dbReference type="InterPro" id="IPR013824">
    <property type="entry name" value="Topo_IA_cen_sub1"/>
</dbReference>
<dbReference type="InterPro" id="IPR013497">
    <property type="entry name" value="Topo_IA_cen"/>
</dbReference>
<evidence type="ECO:0000313" key="16">
    <source>
        <dbReference type="Proteomes" id="UP000001362"/>
    </source>
</evidence>
<dbReference type="Pfam" id="PF01131">
    <property type="entry name" value="Topoisom_bac"/>
    <property type="match status" value="1"/>
</dbReference>
<keyword evidence="4" id="KW-0479">Metal-binding</keyword>
<dbReference type="Pfam" id="PF01751">
    <property type="entry name" value="Toprim"/>
    <property type="match status" value="1"/>
</dbReference>
<evidence type="ECO:0000259" key="13">
    <source>
        <dbReference type="PROSITE" id="PS50880"/>
    </source>
</evidence>
<evidence type="ECO:0000256" key="9">
    <source>
        <dbReference type="ARBA" id="ARBA00031985"/>
    </source>
</evidence>
<dbReference type="NCBIfam" id="NF005829">
    <property type="entry name" value="PRK07726.1"/>
    <property type="match status" value="1"/>
</dbReference>
<evidence type="ECO:0000256" key="8">
    <source>
        <dbReference type="ARBA" id="ARBA00030003"/>
    </source>
</evidence>
<dbReference type="Gene3D" id="3.40.50.140">
    <property type="match status" value="1"/>
</dbReference>
<evidence type="ECO:0000256" key="5">
    <source>
        <dbReference type="ARBA" id="ARBA00023029"/>
    </source>
</evidence>
<dbReference type="InterPro" id="IPR034144">
    <property type="entry name" value="TOPRIM_TopoIII"/>
</dbReference>
<dbReference type="SMART" id="SM00437">
    <property type="entry name" value="TOP1Ac"/>
    <property type="match status" value="1"/>
</dbReference>
<dbReference type="PANTHER" id="PTHR11390:SF21">
    <property type="entry name" value="DNA TOPOISOMERASE 3-ALPHA"/>
    <property type="match status" value="1"/>
</dbReference>
<dbReference type="CDD" id="cd03362">
    <property type="entry name" value="TOPRIM_TopoIA_TopoIII"/>
    <property type="match status" value="1"/>
</dbReference>
<comment type="catalytic activity">
    <reaction evidence="1">
        <text>ATP-independent breakage of single-stranded DNA, followed by passage and rejoining.</text>
        <dbReference type="EC" id="5.6.2.1"/>
    </reaction>
</comment>
<evidence type="ECO:0000256" key="7">
    <source>
        <dbReference type="ARBA" id="ARBA00023235"/>
    </source>
</evidence>
<keyword evidence="6" id="KW-0238">DNA-binding</keyword>
<dbReference type="SMART" id="SM00493">
    <property type="entry name" value="TOPRIM"/>
    <property type="match status" value="1"/>
</dbReference>
<evidence type="ECO:0000256" key="3">
    <source>
        <dbReference type="ARBA" id="ARBA00012891"/>
    </source>
</evidence>
<dbReference type="PROSITE" id="PS52039">
    <property type="entry name" value="TOPO_IA_2"/>
    <property type="match status" value="1"/>
</dbReference>
<dbReference type="GO" id="GO:0003677">
    <property type="term" value="F:DNA binding"/>
    <property type="evidence" value="ECO:0007669"/>
    <property type="project" value="UniProtKB-KW"/>
</dbReference>
<evidence type="ECO:0000256" key="4">
    <source>
        <dbReference type="ARBA" id="ARBA00022723"/>
    </source>
</evidence>
<dbReference type="Gene3D" id="1.10.290.10">
    <property type="entry name" value="Topoisomerase I, domain 4"/>
    <property type="match status" value="1"/>
</dbReference>
<dbReference type="RefSeq" id="WP_012607205.1">
    <property type="nucleotide sequence ID" value="NC_011761.1"/>
</dbReference>
<feature type="region of interest" description="Disordered" evidence="12">
    <location>
        <begin position="608"/>
        <end position="635"/>
    </location>
</feature>
<evidence type="ECO:0000256" key="11">
    <source>
        <dbReference type="ARBA" id="ARBA00032877"/>
    </source>
</evidence>
<dbReference type="InterPro" id="IPR013826">
    <property type="entry name" value="Topo_IA_cen_sub3"/>
</dbReference>
<feature type="domain" description="Toprim" evidence="13">
    <location>
        <begin position="1"/>
        <end position="142"/>
    </location>
</feature>
<dbReference type="NCBIfam" id="TIGR01056">
    <property type="entry name" value="topB"/>
    <property type="match status" value="1"/>
</dbReference>
<dbReference type="InterPro" id="IPR013825">
    <property type="entry name" value="Topo_IA_cen_sub2"/>
</dbReference>
<keyword evidence="5" id="KW-0799">Topoisomerase</keyword>
<dbReference type="eggNOG" id="COG0550">
    <property type="taxonomic scope" value="Bacteria"/>
</dbReference>
<dbReference type="SUPFAM" id="SSF56712">
    <property type="entry name" value="Prokaryotic type I DNA topoisomerase"/>
    <property type="match status" value="1"/>
</dbReference>
<dbReference type="PROSITE" id="PS50880">
    <property type="entry name" value="TOPRIM"/>
    <property type="match status" value="1"/>
</dbReference>
<organism evidence="15 16">
    <name type="scientific">Acidithiobacillus ferrooxidans (strain ATCC 23270 / DSM 14882 / CIP 104768 / NCIMB 8455)</name>
    <name type="common">Ferrobacillus ferrooxidans (strain ATCC 23270)</name>
    <dbReference type="NCBI Taxonomy" id="243159"/>
    <lineage>
        <taxon>Bacteria</taxon>
        <taxon>Pseudomonadati</taxon>
        <taxon>Pseudomonadota</taxon>
        <taxon>Acidithiobacillia</taxon>
        <taxon>Acidithiobacillales</taxon>
        <taxon>Acidithiobacillaceae</taxon>
        <taxon>Acidithiobacillus</taxon>
    </lineage>
</organism>
<dbReference type="KEGG" id="afr:AFE_1738"/>
<dbReference type="GO" id="GO:0043597">
    <property type="term" value="C:cytoplasmic replication fork"/>
    <property type="evidence" value="ECO:0007669"/>
    <property type="project" value="TreeGrafter"/>
</dbReference>
<dbReference type="InterPro" id="IPR023405">
    <property type="entry name" value="Topo_IA_core_domain"/>
</dbReference>
<name>B7JBJ6_ACIF2</name>
<accession>B7JBJ6</accession>
<dbReference type="GO" id="GO:0006281">
    <property type="term" value="P:DNA repair"/>
    <property type="evidence" value="ECO:0007669"/>
    <property type="project" value="TreeGrafter"/>
</dbReference>
<comment type="similarity">
    <text evidence="2">Belongs to the type IA topoisomerase family.</text>
</comment>
<dbReference type="GO" id="GO:0006265">
    <property type="term" value="P:DNA topological change"/>
    <property type="evidence" value="ECO:0007669"/>
    <property type="project" value="InterPro"/>
</dbReference>
<dbReference type="Proteomes" id="UP000001362">
    <property type="component" value="Chromosome"/>
</dbReference>
<feature type="domain" description="Topo IA-type catalytic" evidence="14">
    <location>
        <begin position="159"/>
        <end position="597"/>
    </location>
</feature>
<dbReference type="InterPro" id="IPR003601">
    <property type="entry name" value="Topo_IA_2"/>
</dbReference>
<dbReference type="GO" id="GO:0003917">
    <property type="term" value="F:DNA topoisomerase type I (single strand cut, ATP-independent) activity"/>
    <property type="evidence" value="ECO:0007669"/>
    <property type="project" value="UniProtKB-EC"/>
</dbReference>
<dbReference type="HOGENOM" id="CLU_002929_5_2_6"/>
<evidence type="ECO:0000256" key="6">
    <source>
        <dbReference type="ARBA" id="ARBA00023125"/>
    </source>
</evidence>
<reference evidence="15 16" key="1">
    <citation type="journal article" date="2008" name="BMC Genomics">
        <title>Acidithiobacillus ferrooxidans metabolism: from genome sequence to industrial applications.</title>
        <authorList>
            <person name="Valdes J."/>
            <person name="Pedroso I."/>
            <person name="Quatrini R."/>
            <person name="Dodson R.J."/>
            <person name="Tettelin H."/>
            <person name="Blake R.II."/>
            <person name="Eisen J.A."/>
            <person name="Holmes D.S."/>
        </authorList>
    </citation>
    <scope>NUCLEOTIDE SEQUENCE [LARGE SCALE GENOMIC DNA]</scope>
    <source>
        <strain evidence="16">ATCC 23270 / DSM 14882 / CIP 104768 / NCIMB 8455</strain>
    </source>
</reference>
<dbReference type="Gene3D" id="1.10.460.10">
    <property type="entry name" value="Topoisomerase I, domain 2"/>
    <property type="match status" value="1"/>
</dbReference>
<evidence type="ECO:0000256" key="10">
    <source>
        <dbReference type="ARBA" id="ARBA00032235"/>
    </source>
</evidence>